<dbReference type="SUPFAM" id="SSF52058">
    <property type="entry name" value="L domain-like"/>
    <property type="match status" value="1"/>
</dbReference>
<dbReference type="GO" id="GO:0005576">
    <property type="term" value="C:extracellular region"/>
    <property type="evidence" value="ECO:0007669"/>
    <property type="project" value="UniProtKB-SubCell"/>
</dbReference>
<dbReference type="EMBL" id="CP057975">
    <property type="protein sequence ID" value="QMP44277.1"/>
    <property type="molecule type" value="Genomic_DNA"/>
</dbReference>
<dbReference type="Proteomes" id="UP000514715">
    <property type="component" value="Chromosome"/>
</dbReference>
<keyword evidence="4" id="KW-0677">Repeat</keyword>
<dbReference type="PANTHER" id="PTHR47114:SF2">
    <property type="entry name" value="OLIGODENDROCYTE-MYELIN GLYCOPROTEIN"/>
    <property type="match status" value="1"/>
</dbReference>
<evidence type="ECO:0000256" key="5">
    <source>
        <dbReference type="SAM" id="Coils"/>
    </source>
</evidence>
<evidence type="ECO:0000256" key="6">
    <source>
        <dbReference type="SAM" id="MobiDB-lite"/>
    </source>
</evidence>
<gene>
    <name evidence="9" type="ORF">EIA08_03345</name>
    <name evidence="7" type="ORF">HL601_08025</name>
    <name evidence="8" type="ORF">HVW04_05155</name>
    <name evidence="10" type="ORF">V9Z47_11220</name>
</gene>
<dbReference type="EMBL" id="CP146670">
    <property type="protein sequence ID" value="WWX73538.1"/>
    <property type="molecule type" value="Genomic_DNA"/>
</dbReference>
<evidence type="ECO:0000256" key="3">
    <source>
        <dbReference type="ARBA" id="ARBA00022614"/>
    </source>
</evidence>
<proteinExistence type="inferred from homology"/>
<reference evidence="7" key="3">
    <citation type="submission" date="2019-09" db="EMBL/GenBank/DDBJ databases">
        <authorList>
            <consortium name="NCBI Pathogen Detection Project"/>
        </authorList>
    </citation>
    <scope>NUCLEOTIDE SEQUENCE</scope>
    <source>
        <strain evidence="7">EC00605</strain>
    </source>
</reference>
<dbReference type="Proteomes" id="UP000271008">
    <property type="component" value="Unassembled WGS sequence"/>
</dbReference>
<evidence type="ECO:0000313" key="8">
    <source>
        <dbReference type="EMBL" id="QMP44277.1"/>
    </source>
</evidence>
<reference evidence="10" key="5">
    <citation type="submission" date="2024-03" db="EMBL/GenBank/DDBJ databases">
        <title>Epithelial relay of microbial signals coordinates intestinal macrophage supported barrier repair.</title>
        <authorList>
            <person name="Tsai M.T."/>
        </authorList>
    </citation>
    <scope>NUCLEOTIDE SEQUENCE</scope>
    <source>
        <strain evidence="10">MS 21-1</strain>
    </source>
</reference>
<accession>A0A0A1A339</accession>
<feature type="coiled-coil region" evidence="5">
    <location>
        <begin position="110"/>
        <end position="175"/>
    </location>
</feature>
<reference evidence="9 11" key="2">
    <citation type="submission" date="2018-11" db="EMBL/GenBank/DDBJ databases">
        <title>Enterobacteriaceae from Patient.</title>
        <authorList>
            <person name="Shen C."/>
            <person name="Yang Y."/>
            <person name="Tian G."/>
        </authorList>
    </citation>
    <scope>NUCLEOTIDE SEQUENCE [LARGE SCALE GENOMIC DNA]</scope>
    <source>
        <strain evidence="9 11">GBGD28</strain>
    </source>
</reference>
<dbReference type="AlphaFoldDB" id="A0A0A1A339"/>
<evidence type="ECO:0000256" key="2">
    <source>
        <dbReference type="ARBA" id="ARBA00009868"/>
    </source>
</evidence>
<dbReference type="EMBL" id="DABGZR010000006">
    <property type="protein sequence ID" value="HAJ0995553.1"/>
    <property type="molecule type" value="Genomic_DNA"/>
</dbReference>
<sequence>MASFKDICPFAPAIPPSSVNPGVRRPPGRLFLSAELKNQILQNMKYLSPQKFSWGDAPWQIIDLSTAGKVNIQVDNNTIITLGTPLNQQHNEFMMVAKWCEWAIQQDGLQENLQKKLHEVLEENRQNKQSEIPQEDLKERLKEIKEDILKENQSASQIEDRAEALRRMKECLITRQSMLDLSNLGLTSLPENLPPHLIEFNCSRNMLTALPEVMPKGLRVLECMENFLILLPKVQPPKLMVLKCYENYIIWLPELSTNLRVIDCSENFLQFLPPSMPQYLYTLRCAFNSISLIPDEMLENLTRLKVFDCSSNDLISSPRLPPKLIIYYCGENQFKTVPVPQPRSLKVFSCNGNPWDKDNLPTLLKAVEGLKNQEGLEELLDFLHKEGLVDLEGLEELEDLDDLMDLEFLDDPELLERVKVQEDLELLDQQLGLLSLEKQQDSQPVNQQSEHEPESASRVKRDLSEVEFESTMKRKRFM</sequence>
<keyword evidence="3" id="KW-0433">Leucine-rich repeat</keyword>
<organism evidence="9 11">
    <name type="scientific">Escherichia coli</name>
    <dbReference type="NCBI Taxonomy" id="562"/>
    <lineage>
        <taxon>Bacteria</taxon>
        <taxon>Pseudomonadati</taxon>
        <taxon>Pseudomonadota</taxon>
        <taxon>Gammaproteobacteria</taxon>
        <taxon>Enterobacterales</taxon>
        <taxon>Enterobacteriaceae</taxon>
        <taxon>Escherichia</taxon>
    </lineage>
</organism>
<dbReference type="SMART" id="SM00364">
    <property type="entry name" value="LRR_BAC"/>
    <property type="match status" value="5"/>
</dbReference>
<dbReference type="EMBL" id="RQTU01000001">
    <property type="protein sequence ID" value="RRD79140.1"/>
    <property type="molecule type" value="Genomic_DNA"/>
</dbReference>
<reference evidence="8 12" key="4">
    <citation type="submission" date="2020-06" db="EMBL/GenBank/DDBJ databases">
        <title>REHAB project genomes.</title>
        <authorList>
            <person name="Shaw L.P."/>
        </authorList>
    </citation>
    <scope>NUCLEOTIDE SEQUENCE [LARGE SCALE GENOMIC DNA]</scope>
    <source>
        <strain evidence="8 12">RHB07-C04</strain>
    </source>
</reference>
<dbReference type="Proteomes" id="UP001383096">
    <property type="component" value="Chromosome"/>
</dbReference>
<reference evidence="7" key="1">
    <citation type="journal article" date="2018" name="Genome Biol.">
        <title>SKESA: strategic k-mer extension for scrupulous assemblies.</title>
        <authorList>
            <person name="Souvorov A."/>
            <person name="Agarwala R."/>
            <person name="Lipman D.J."/>
        </authorList>
    </citation>
    <scope>NUCLEOTIDE SEQUENCE [LARGE SCALE GENOMIC DNA]</scope>
    <source>
        <strain evidence="7">EC00605</strain>
    </source>
</reference>
<name>A0A0A1A339_ECOLX</name>
<evidence type="ECO:0000313" key="7">
    <source>
        <dbReference type="EMBL" id="HAJ0995553.1"/>
    </source>
</evidence>
<dbReference type="PANTHER" id="PTHR47114">
    <property type="match status" value="1"/>
</dbReference>
<evidence type="ECO:0000313" key="10">
    <source>
        <dbReference type="EMBL" id="WWX73538.1"/>
    </source>
</evidence>
<feature type="compositionally biased region" description="Basic and acidic residues" evidence="6">
    <location>
        <begin position="449"/>
        <end position="464"/>
    </location>
</feature>
<evidence type="ECO:0000256" key="4">
    <source>
        <dbReference type="ARBA" id="ARBA00022737"/>
    </source>
</evidence>
<evidence type="ECO:0000313" key="9">
    <source>
        <dbReference type="EMBL" id="RRD79140.1"/>
    </source>
</evidence>
<evidence type="ECO:0000256" key="1">
    <source>
        <dbReference type="ARBA" id="ARBA00004613"/>
    </source>
</evidence>
<protein>
    <submittedName>
        <fullName evidence="9">Uncharacterized protein</fullName>
    </submittedName>
</protein>
<feature type="region of interest" description="Disordered" evidence="6">
    <location>
        <begin position="438"/>
        <end position="464"/>
    </location>
</feature>
<dbReference type="Gene3D" id="3.80.10.10">
    <property type="entry name" value="Ribonuclease Inhibitor"/>
    <property type="match status" value="1"/>
</dbReference>
<comment type="subcellular location">
    <subcellularLocation>
        <location evidence="1">Secreted</location>
    </subcellularLocation>
</comment>
<comment type="similarity">
    <text evidence="2">Belongs to the LRR-containing bacterial E3 ligase family.</text>
</comment>
<evidence type="ECO:0000313" key="11">
    <source>
        <dbReference type="Proteomes" id="UP000271008"/>
    </source>
</evidence>
<dbReference type="RefSeq" id="WP_000135821.1">
    <property type="nucleotide sequence ID" value="NZ_AP022098.1"/>
</dbReference>
<evidence type="ECO:0000313" key="12">
    <source>
        <dbReference type="Proteomes" id="UP000514715"/>
    </source>
</evidence>
<dbReference type="InterPro" id="IPR051071">
    <property type="entry name" value="LRR-bact_E3_ubiq_ligases"/>
</dbReference>
<keyword evidence="5" id="KW-0175">Coiled coil</keyword>
<dbReference type="InterPro" id="IPR032675">
    <property type="entry name" value="LRR_dom_sf"/>
</dbReference>